<keyword evidence="4" id="KW-0812">Transmembrane</keyword>
<dbReference type="PANTHER" id="PTHR24282:SF255">
    <property type="entry name" value="CYTOCHROME P450 72A11-RELATED"/>
    <property type="match status" value="1"/>
</dbReference>
<dbReference type="SUPFAM" id="SSF48264">
    <property type="entry name" value="Cytochrome P450"/>
    <property type="match status" value="1"/>
</dbReference>
<feature type="binding site" description="axial binding residue" evidence="11">
    <location>
        <position position="172"/>
    </location>
    <ligand>
        <name>heme</name>
        <dbReference type="ChEBI" id="CHEBI:30413"/>
    </ligand>
    <ligandPart>
        <name>Fe</name>
        <dbReference type="ChEBI" id="CHEBI:18248"/>
    </ligandPart>
</feature>
<evidence type="ECO:0000256" key="9">
    <source>
        <dbReference type="ARBA" id="ARBA00023033"/>
    </source>
</evidence>
<evidence type="ECO:0000256" key="2">
    <source>
        <dbReference type="ARBA" id="ARBA00010617"/>
    </source>
</evidence>
<proteinExistence type="inferred from homology"/>
<dbReference type="GO" id="GO:0020037">
    <property type="term" value="F:heme binding"/>
    <property type="evidence" value="ECO:0007669"/>
    <property type="project" value="InterPro"/>
</dbReference>
<evidence type="ECO:0000256" key="7">
    <source>
        <dbReference type="ARBA" id="ARBA00023002"/>
    </source>
</evidence>
<dbReference type="GO" id="GO:0016020">
    <property type="term" value="C:membrane"/>
    <property type="evidence" value="ECO:0007669"/>
    <property type="project" value="UniProtKB-SubCell"/>
</dbReference>
<gene>
    <name evidence="13" type="ORF">RHGRI_019589</name>
</gene>
<evidence type="ECO:0000313" key="13">
    <source>
        <dbReference type="EMBL" id="KAG5539085.1"/>
    </source>
</evidence>
<dbReference type="EMBL" id="JACTNZ010000007">
    <property type="protein sequence ID" value="KAG5539085.1"/>
    <property type="molecule type" value="Genomic_DNA"/>
</dbReference>
<dbReference type="InterPro" id="IPR050665">
    <property type="entry name" value="Cytochrome_P450_Monooxygen"/>
</dbReference>
<dbReference type="InterPro" id="IPR002401">
    <property type="entry name" value="Cyt_P450_E_grp-I"/>
</dbReference>
<evidence type="ECO:0000313" key="14">
    <source>
        <dbReference type="Proteomes" id="UP000823749"/>
    </source>
</evidence>
<evidence type="ECO:0000256" key="5">
    <source>
        <dbReference type="ARBA" id="ARBA00022723"/>
    </source>
</evidence>
<dbReference type="GO" id="GO:0005506">
    <property type="term" value="F:iron ion binding"/>
    <property type="evidence" value="ECO:0007669"/>
    <property type="project" value="InterPro"/>
</dbReference>
<comment type="similarity">
    <text evidence="2 12">Belongs to the cytochrome P450 family.</text>
</comment>
<comment type="caution">
    <text evidence="13">The sequence shown here is derived from an EMBL/GenBank/DDBJ whole genome shotgun (WGS) entry which is preliminary data.</text>
</comment>
<dbReference type="Proteomes" id="UP000823749">
    <property type="component" value="Chromosome 7"/>
</dbReference>
<keyword evidence="9 12" id="KW-0503">Monooxygenase</keyword>
<dbReference type="Pfam" id="PF00067">
    <property type="entry name" value="p450"/>
    <property type="match status" value="2"/>
</dbReference>
<protein>
    <recommendedName>
        <fullName evidence="15">Cytochrome P450</fullName>
    </recommendedName>
</protein>
<evidence type="ECO:0000256" key="1">
    <source>
        <dbReference type="ARBA" id="ARBA00004370"/>
    </source>
</evidence>
<keyword evidence="3 11" id="KW-0349">Heme</keyword>
<comment type="subcellular location">
    <subcellularLocation>
        <location evidence="1">Membrane</location>
    </subcellularLocation>
</comment>
<dbReference type="GO" id="GO:0004497">
    <property type="term" value="F:monooxygenase activity"/>
    <property type="evidence" value="ECO:0007669"/>
    <property type="project" value="UniProtKB-KW"/>
</dbReference>
<dbReference type="InterPro" id="IPR036396">
    <property type="entry name" value="Cyt_P450_sf"/>
</dbReference>
<keyword evidence="10" id="KW-0472">Membrane</keyword>
<dbReference type="GO" id="GO:0016705">
    <property type="term" value="F:oxidoreductase activity, acting on paired donors, with incorporation or reduction of molecular oxygen"/>
    <property type="evidence" value="ECO:0007669"/>
    <property type="project" value="InterPro"/>
</dbReference>
<comment type="cofactor">
    <cofactor evidence="11">
        <name>heme</name>
        <dbReference type="ChEBI" id="CHEBI:30413"/>
    </cofactor>
</comment>
<dbReference type="InterPro" id="IPR017972">
    <property type="entry name" value="Cyt_P450_CS"/>
</dbReference>
<dbReference type="PROSITE" id="PS00086">
    <property type="entry name" value="CYTOCHROME_P450"/>
    <property type="match status" value="1"/>
</dbReference>
<keyword evidence="14" id="KW-1185">Reference proteome</keyword>
<dbReference type="InterPro" id="IPR001128">
    <property type="entry name" value="Cyt_P450"/>
</dbReference>
<dbReference type="AlphaFoldDB" id="A0AAV6JIH3"/>
<reference evidence="13" key="1">
    <citation type="submission" date="2020-08" db="EMBL/GenBank/DDBJ databases">
        <title>Plant Genome Project.</title>
        <authorList>
            <person name="Zhang R.-G."/>
        </authorList>
    </citation>
    <scope>NUCLEOTIDE SEQUENCE</scope>
    <source>
        <strain evidence="13">WSP0</strain>
        <tissue evidence="13">Leaf</tissue>
    </source>
</reference>
<evidence type="ECO:0000256" key="6">
    <source>
        <dbReference type="ARBA" id="ARBA00022989"/>
    </source>
</evidence>
<name>A0AAV6JIH3_9ERIC</name>
<dbReference type="Gene3D" id="1.10.630.10">
    <property type="entry name" value="Cytochrome P450"/>
    <property type="match status" value="1"/>
</dbReference>
<keyword evidence="6" id="KW-1133">Transmembrane helix</keyword>
<evidence type="ECO:0000256" key="8">
    <source>
        <dbReference type="ARBA" id="ARBA00023004"/>
    </source>
</evidence>
<evidence type="ECO:0008006" key="15">
    <source>
        <dbReference type="Google" id="ProtNLM"/>
    </source>
</evidence>
<dbReference type="PRINTS" id="PR00463">
    <property type="entry name" value="EP450I"/>
</dbReference>
<keyword evidence="7 12" id="KW-0560">Oxidoreductase</keyword>
<evidence type="ECO:0000256" key="4">
    <source>
        <dbReference type="ARBA" id="ARBA00022692"/>
    </source>
</evidence>
<keyword evidence="5 11" id="KW-0479">Metal-binding</keyword>
<evidence type="ECO:0000256" key="3">
    <source>
        <dbReference type="ARBA" id="ARBA00022617"/>
    </source>
</evidence>
<sequence length="226" mass="25459">MKGEAATKSDLLGLQLESNVQAIKQWNESAGLSMQDIINECKLFYFAGHESVGLLLVWTTVMLSRHPKWQERAREEVFQVLGKERAPSYDDLSRLKIRQISPKSQSKIRNWEDLTIPAGVSIMLQTTVIHHDKAIYGPDAMEFNPERFFEGSLAATKGQLAFLTFSWGSHACPGQAFTLTQVKLGIAMILQNFSFELSPSYKHAPKVMFALAPQHGAPIIYHRLKK</sequence>
<dbReference type="PANTHER" id="PTHR24282">
    <property type="entry name" value="CYTOCHROME P450 FAMILY MEMBER"/>
    <property type="match status" value="1"/>
</dbReference>
<evidence type="ECO:0000256" key="11">
    <source>
        <dbReference type="PIRSR" id="PIRSR602401-1"/>
    </source>
</evidence>
<evidence type="ECO:0000256" key="10">
    <source>
        <dbReference type="ARBA" id="ARBA00023136"/>
    </source>
</evidence>
<evidence type="ECO:0000256" key="12">
    <source>
        <dbReference type="RuleBase" id="RU000461"/>
    </source>
</evidence>
<keyword evidence="8 11" id="KW-0408">Iron</keyword>
<accession>A0AAV6JIH3</accession>
<organism evidence="13 14">
    <name type="scientific">Rhododendron griersonianum</name>
    <dbReference type="NCBI Taxonomy" id="479676"/>
    <lineage>
        <taxon>Eukaryota</taxon>
        <taxon>Viridiplantae</taxon>
        <taxon>Streptophyta</taxon>
        <taxon>Embryophyta</taxon>
        <taxon>Tracheophyta</taxon>
        <taxon>Spermatophyta</taxon>
        <taxon>Magnoliopsida</taxon>
        <taxon>eudicotyledons</taxon>
        <taxon>Gunneridae</taxon>
        <taxon>Pentapetalae</taxon>
        <taxon>asterids</taxon>
        <taxon>Ericales</taxon>
        <taxon>Ericaceae</taxon>
        <taxon>Ericoideae</taxon>
        <taxon>Rhodoreae</taxon>
        <taxon>Rhododendron</taxon>
    </lineage>
</organism>